<dbReference type="SUPFAM" id="SSF52540">
    <property type="entry name" value="P-loop containing nucleoside triphosphate hydrolases"/>
    <property type="match status" value="1"/>
</dbReference>
<dbReference type="AlphaFoldDB" id="A0A7V0I9Q8"/>
<keyword evidence="6" id="KW-0067">ATP-binding</keyword>
<gene>
    <name evidence="13" type="ORF">ENF30_00705</name>
</gene>
<evidence type="ECO:0000259" key="12">
    <source>
        <dbReference type="PROSITE" id="PS51193"/>
    </source>
</evidence>
<evidence type="ECO:0000256" key="6">
    <source>
        <dbReference type="ARBA" id="ARBA00022840"/>
    </source>
</evidence>
<keyword evidence="3" id="KW-0547">Nucleotide-binding</keyword>
<evidence type="ECO:0000313" key="13">
    <source>
        <dbReference type="EMBL" id="HDD35298.1"/>
    </source>
</evidence>
<dbReference type="GO" id="GO:0005524">
    <property type="term" value="F:ATP binding"/>
    <property type="evidence" value="ECO:0007669"/>
    <property type="project" value="UniProtKB-KW"/>
</dbReference>
<sequence>MLSEIFGPNGILAKKLPNFEWRPSQLVMAKEIAIALDKKEKIIIEAGTGTGKTLAYIIPAMLSGKKIIISTGTKSLQNQLFYKDIPLLEKIFGEKPQAIYLKGRRNYLCLWRYQLVSSKLLIQSNEMKIIKHWVNNTKTGDIAEVPVSPEWKGWADLTANAEQCLWHKCPFWEICFITQMKLLALKAKMIIVNHYLFVADMALKDKRNRQVLPSYEAVIFDEAHQLEGIISEHFGLQVSNLRIAELIRDISFLFEKRTPDEIRNELNALMDKNNKFFDLFTNLSGRKSLKEITSSATFNQSIDILKKVLERIIKIVQKSDASPEVKENLKDRAKRIKDDLGFISTQSDPDYAYWIEKRKRNITMGCSPLRVDHILRNILYPAVQSIVFTSATINTGDNFFFFKEQLGLPPDTKGVLLASPFDYKNQALLYIPPFMPDPNSTDFLKAVIKEIIKILYISKGRALILFTSLKNMKETYEKVAPQIPFPAIIQGEQSSPKLLEIFKKNIHSVLFATASFWEGIDVPGEALSCVIVDRLPFAVPDDPLMQARLNLLKKIGKNPFWSYQVPKAIIALRQGLGRLIRHRQDKGLLAKLDPRLFTRSYGRHFLKNLPPCHITRDLKDVEKFFKTF</sequence>
<feature type="domain" description="Helicase ATP-binding" evidence="12">
    <location>
        <begin position="11"/>
        <end position="288"/>
    </location>
</feature>
<dbReference type="InterPro" id="IPR014013">
    <property type="entry name" value="Helic_SF1/SF2_ATP-bd_DinG/Rad3"/>
</dbReference>
<dbReference type="GO" id="GO:0006281">
    <property type="term" value="P:DNA repair"/>
    <property type="evidence" value="ECO:0007669"/>
    <property type="project" value="UniProtKB-KW"/>
</dbReference>
<evidence type="ECO:0000256" key="2">
    <source>
        <dbReference type="ARBA" id="ARBA00022485"/>
    </source>
</evidence>
<dbReference type="Gene3D" id="3.40.50.300">
    <property type="entry name" value="P-loop containing nucleotide triphosphate hydrolases"/>
    <property type="match status" value="2"/>
</dbReference>
<keyword evidence="2" id="KW-0408">Iron</keyword>
<dbReference type="InterPro" id="IPR006554">
    <property type="entry name" value="Helicase-like_DEXD_c2"/>
</dbReference>
<dbReference type="GO" id="GO:0003676">
    <property type="term" value="F:nucleic acid binding"/>
    <property type="evidence" value="ECO:0007669"/>
    <property type="project" value="InterPro"/>
</dbReference>
<keyword evidence="13" id="KW-0347">Helicase</keyword>
<comment type="catalytic activity">
    <reaction evidence="10">
        <text>ATP + H2O = ADP + phosphate + H(+)</text>
        <dbReference type="Rhea" id="RHEA:13065"/>
        <dbReference type="ChEBI" id="CHEBI:15377"/>
        <dbReference type="ChEBI" id="CHEBI:15378"/>
        <dbReference type="ChEBI" id="CHEBI:30616"/>
        <dbReference type="ChEBI" id="CHEBI:43474"/>
        <dbReference type="ChEBI" id="CHEBI:456216"/>
        <dbReference type="EC" id="5.6.2.3"/>
    </reaction>
</comment>
<evidence type="ECO:0000256" key="10">
    <source>
        <dbReference type="ARBA" id="ARBA00048954"/>
    </source>
</evidence>
<evidence type="ECO:0000256" key="8">
    <source>
        <dbReference type="ARBA" id="ARBA00038058"/>
    </source>
</evidence>
<evidence type="ECO:0000256" key="7">
    <source>
        <dbReference type="ARBA" id="ARBA00023204"/>
    </source>
</evidence>
<dbReference type="PANTHER" id="PTHR11472:SF34">
    <property type="entry name" value="REGULATOR OF TELOMERE ELONGATION HELICASE 1"/>
    <property type="match status" value="1"/>
</dbReference>
<dbReference type="GO" id="GO:0043139">
    <property type="term" value="F:5'-3' DNA helicase activity"/>
    <property type="evidence" value="ECO:0007669"/>
    <property type="project" value="UniProtKB-EC"/>
</dbReference>
<dbReference type="PANTHER" id="PTHR11472">
    <property type="entry name" value="DNA REPAIR DEAD HELICASE RAD3/XP-D SUBFAMILY MEMBER"/>
    <property type="match status" value="1"/>
</dbReference>
<keyword evidence="7" id="KW-0234">DNA repair</keyword>
<comment type="cofactor">
    <cofactor evidence="1">
        <name>[4Fe-4S] cluster</name>
        <dbReference type="ChEBI" id="CHEBI:49883"/>
    </cofactor>
</comment>
<evidence type="ECO:0000256" key="3">
    <source>
        <dbReference type="ARBA" id="ARBA00022741"/>
    </source>
</evidence>
<dbReference type="SMART" id="SM00487">
    <property type="entry name" value="DEXDc"/>
    <property type="match status" value="1"/>
</dbReference>
<dbReference type="SMART" id="SM00491">
    <property type="entry name" value="HELICc2"/>
    <property type="match status" value="1"/>
</dbReference>
<accession>A0A7V0I9Q8</accession>
<evidence type="ECO:0000259" key="11">
    <source>
        <dbReference type="PROSITE" id="PS51192"/>
    </source>
</evidence>
<keyword evidence="2" id="KW-0479">Metal-binding</keyword>
<reference evidence="13" key="1">
    <citation type="journal article" date="2020" name="mSystems">
        <title>Genome- and Community-Level Interaction Insights into Carbon Utilization and Element Cycling Functions of Hydrothermarchaeota in Hydrothermal Sediment.</title>
        <authorList>
            <person name="Zhou Z."/>
            <person name="Liu Y."/>
            <person name="Xu W."/>
            <person name="Pan J."/>
            <person name="Luo Z.H."/>
            <person name="Li M."/>
        </authorList>
    </citation>
    <scope>NUCLEOTIDE SEQUENCE [LARGE SCALE GENOMIC DNA]</scope>
    <source>
        <strain evidence="13">HyVt-113</strain>
    </source>
</reference>
<dbReference type="EC" id="5.6.2.3" evidence="9"/>
<protein>
    <recommendedName>
        <fullName evidence="9">DNA 5'-3' helicase</fullName>
        <ecNumber evidence="9">5.6.2.3</ecNumber>
    </recommendedName>
</protein>
<evidence type="ECO:0000256" key="1">
    <source>
        <dbReference type="ARBA" id="ARBA00001966"/>
    </source>
</evidence>
<dbReference type="InterPro" id="IPR027417">
    <property type="entry name" value="P-loop_NTPase"/>
</dbReference>
<keyword evidence="2" id="KW-0004">4Fe-4S</keyword>
<feature type="domain" description="Helicase ATP-binding" evidence="11">
    <location>
        <begin position="33"/>
        <end position="316"/>
    </location>
</feature>
<dbReference type="PROSITE" id="PS51193">
    <property type="entry name" value="HELICASE_ATP_BIND_2"/>
    <property type="match status" value="1"/>
</dbReference>
<keyword evidence="4" id="KW-0227">DNA damage</keyword>
<comment type="similarity">
    <text evidence="8">Belongs to the helicase family. DinG subfamily.</text>
</comment>
<name>A0A7V0I9Q8_DESA2</name>
<evidence type="ECO:0000256" key="4">
    <source>
        <dbReference type="ARBA" id="ARBA00022763"/>
    </source>
</evidence>
<comment type="caution">
    <text evidence="13">The sequence shown here is derived from an EMBL/GenBank/DDBJ whole genome shotgun (WGS) entry which is preliminary data.</text>
</comment>
<proteinExistence type="inferred from homology"/>
<dbReference type="PROSITE" id="PS51192">
    <property type="entry name" value="HELICASE_ATP_BIND_1"/>
    <property type="match status" value="1"/>
</dbReference>
<dbReference type="GO" id="GO:0051539">
    <property type="term" value="F:4 iron, 4 sulfur cluster binding"/>
    <property type="evidence" value="ECO:0007669"/>
    <property type="project" value="UniProtKB-KW"/>
</dbReference>
<dbReference type="Pfam" id="PF13307">
    <property type="entry name" value="Helicase_C_2"/>
    <property type="match status" value="1"/>
</dbReference>
<dbReference type="GO" id="GO:0016818">
    <property type="term" value="F:hydrolase activity, acting on acid anhydrides, in phosphorus-containing anhydrides"/>
    <property type="evidence" value="ECO:0007669"/>
    <property type="project" value="InterPro"/>
</dbReference>
<dbReference type="InterPro" id="IPR006555">
    <property type="entry name" value="ATP-dep_Helicase_C"/>
</dbReference>
<evidence type="ECO:0000256" key="5">
    <source>
        <dbReference type="ARBA" id="ARBA00022801"/>
    </source>
</evidence>
<dbReference type="SMART" id="SM00488">
    <property type="entry name" value="DEXDc2"/>
    <property type="match status" value="1"/>
</dbReference>
<keyword evidence="2" id="KW-0411">Iron-sulfur</keyword>
<keyword evidence="5" id="KW-0378">Hydrolase</keyword>
<dbReference type="InterPro" id="IPR011545">
    <property type="entry name" value="DEAD/DEAH_box_helicase_dom"/>
</dbReference>
<organism evidence="13">
    <name type="scientific">Desulfofervidus auxilii</name>
    <dbReference type="NCBI Taxonomy" id="1621989"/>
    <lineage>
        <taxon>Bacteria</taxon>
        <taxon>Pseudomonadati</taxon>
        <taxon>Thermodesulfobacteriota</taxon>
        <taxon>Candidatus Desulfofervidia</taxon>
        <taxon>Candidatus Desulfofervidales</taxon>
        <taxon>Candidatus Desulfofervidaceae</taxon>
        <taxon>Candidatus Desulfofervidus</taxon>
    </lineage>
</organism>
<dbReference type="Pfam" id="PF00270">
    <property type="entry name" value="DEAD"/>
    <property type="match status" value="1"/>
</dbReference>
<dbReference type="Proteomes" id="UP000885706">
    <property type="component" value="Unassembled WGS sequence"/>
</dbReference>
<dbReference type="InterPro" id="IPR014001">
    <property type="entry name" value="Helicase_ATP-bd"/>
</dbReference>
<evidence type="ECO:0000256" key="9">
    <source>
        <dbReference type="ARBA" id="ARBA00044969"/>
    </source>
</evidence>
<dbReference type="EMBL" id="DQWQ01000034">
    <property type="protein sequence ID" value="HDD35298.1"/>
    <property type="molecule type" value="Genomic_DNA"/>
</dbReference>
<dbReference type="InterPro" id="IPR045028">
    <property type="entry name" value="DinG/Rad3-like"/>
</dbReference>